<dbReference type="SMART" id="SM00044">
    <property type="entry name" value="CYCc"/>
    <property type="match status" value="1"/>
</dbReference>
<dbReference type="InterPro" id="IPR001054">
    <property type="entry name" value="A/G_cyclase"/>
</dbReference>
<evidence type="ECO:0000256" key="1">
    <source>
        <dbReference type="ARBA" id="ARBA00005381"/>
    </source>
</evidence>
<dbReference type="Gene3D" id="3.30.70.1230">
    <property type="entry name" value="Nucleotide cyclase"/>
    <property type="match status" value="1"/>
</dbReference>
<organism evidence="3 4">
    <name type="scientific">Oxynema aestuarii AP17</name>
    <dbReference type="NCBI Taxonomy" id="2064643"/>
    <lineage>
        <taxon>Bacteria</taxon>
        <taxon>Bacillati</taxon>
        <taxon>Cyanobacteriota</taxon>
        <taxon>Cyanophyceae</taxon>
        <taxon>Oscillatoriophycideae</taxon>
        <taxon>Oscillatoriales</taxon>
        <taxon>Oscillatoriaceae</taxon>
        <taxon>Oxynema</taxon>
        <taxon>Oxynema aestuarii</taxon>
    </lineage>
</organism>
<reference evidence="3 4" key="1">
    <citation type="submission" date="2020-04" db="EMBL/GenBank/DDBJ databases">
        <authorList>
            <person name="Basu S."/>
            <person name="Maruthanayagam V."/>
            <person name="Chakraborty S."/>
            <person name="Pramanik A."/>
            <person name="Mukherjee J."/>
            <person name="Brink B."/>
        </authorList>
    </citation>
    <scope>NUCLEOTIDE SEQUENCE [LARGE SCALE GENOMIC DNA]</scope>
    <source>
        <strain evidence="3 4">AP17</strain>
    </source>
</reference>
<evidence type="ECO:0000259" key="2">
    <source>
        <dbReference type="PROSITE" id="PS50125"/>
    </source>
</evidence>
<dbReference type="GO" id="GO:0006171">
    <property type="term" value="P:cAMP biosynthetic process"/>
    <property type="evidence" value="ECO:0007669"/>
    <property type="project" value="TreeGrafter"/>
</dbReference>
<dbReference type="EMBL" id="CP051167">
    <property type="protein sequence ID" value="QIZ73745.1"/>
    <property type="molecule type" value="Genomic_DNA"/>
</dbReference>
<name>A0A6H1U520_9CYAN</name>
<keyword evidence="4" id="KW-1185">Reference proteome</keyword>
<feature type="domain" description="Guanylate cyclase" evidence="2">
    <location>
        <begin position="231"/>
        <end position="345"/>
    </location>
</feature>
<dbReference type="AlphaFoldDB" id="A0A6H1U520"/>
<sequence length="393" mass="43644">MDRNALKKILILAAYVSPSESLNLDREQHELERGLQRTPQGDRFEILTEQAFHPDDWRRALLDNEPHIVHFLGRGLEIDGLAFEEKGARIRLVNAASLGHLFESFRSRIECVLLDGCYSKIQAEAIARHIPYTIGIDRGIDDRVAVNFAVNFYDEIGSGRSIEKAYDFACQAIADRGISRESIPLFKRQERPFSNSGDRRAVSDASQAGKVQNIPASGSLMSLAHSSTLAAIVFTDVVDSTEHMVANERQTLELLDRDLSFIREVAQCFDGRVLKSMGDGLLLYFDSAVKAVACAQKIQIAFNKVANKLPRDRVLQHRIGIHVGEVFFSGNDVLGTGVNVAARLQGKARPGGICLSQIVYQVVCRHLDLKIECIGSQYLKGIPDAIILYQINP</sequence>
<evidence type="ECO:0000313" key="4">
    <source>
        <dbReference type="Proteomes" id="UP000500857"/>
    </source>
</evidence>
<gene>
    <name evidence="3" type="ORF">HCG48_14150</name>
</gene>
<dbReference type="CDD" id="cd07302">
    <property type="entry name" value="CHD"/>
    <property type="match status" value="1"/>
</dbReference>
<protein>
    <submittedName>
        <fullName evidence="3">Adenylate/guanylate cyclase domain-containing protein</fullName>
    </submittedName>
</protein>
<dbReference type="GO" id="GO:0004016">
    <property type="term" value="F:adenylate cyclase activity"/>
    <property type="evidence" value="ECO:0007669"/>
    <property type="project" value="UniProtKB-ARBA"/>
</dbReference>
<comment type="similarity">
    <text evidence="1">Belongs to the adenylyl cyclase class-3 family.</text>
</comment>
<dbReference type="GO" id="GO:0035556">
    <property type="term" value="P:intracellular signal transduction"/>
    <property type="evidence" value="ECO:0007669"/>
    <property type="project" value="InterPro"/>
</dbReference>
<dbReference type="PANTHER" id="PTHR43081">
    <property type="entry name" value="ADENYLATE CYCLASE, TERMINAL-DIFFERENTIATION SPECIFIC-RELATED"/>
    <property type="match status" value="1"/>
</dbReference>
<dbReference type="Pfam" id="PF00211">
    <property type="entry name" value="Guanylate_cyc"/>
    <property type="match status" value="1"/>
</dbReference>
<dbReference type="InterPro" id="IPR029787">
    <property type="entry name" value="Nucleotide_cyclase"/>
</dbReference>
<dbReference type="InterPro" id="IPR050697">
    <property type="entry name" value="Adenylyl/Guanylyl_Cyclase_3/4"/>
</dbReference>
<evidence type="ECO:0000313" key="3">
    <source>
        <dbReference type="EMBL" id="QIZ73745.1"/>
    </source>
</evidence>
<dbReference type="Proteomes" id="UP000500857">
    <property type="component" value="Chromosome"/>
</dbReference>
<accession>A0A6H1U520</accession>
<dbReference type="PANTHER" id="PTHR43081:SF19">
    <property type="entry name" value="PH-SENSITIVE ADENYLATE CYCLASE RV1264"/>
    <property type="match status" value="1"/>
</dbReference>
<dbReference type="SUPFAM" id="SSF55073">
    <property type="entry name" value="Nucleotide cyclase"/>
    <property type="match status" value="1"/>
</dbReference>
<dbReference type="KEGG" id="oxy:HCG48_14150"/>
<dbReference type="PROSITE" id="PS50125">
    <property type="entry name" value="GUANYLATE_CYCLASE_2"/>
    <property type="match status" value="1"/>
</dbReference>
<proteinExistence type="inferred from homology"/>